<dbReference type="EMBL" id="JACQPB010000034">
    <property type="protein sequence ID" value="MBI4210518.1"/>
    <property type="molecule type" value="Genomic_DNA"/>
</dbReference>
<keyword evidence="1" id="KW-1133">Transmembrane helix</keyword>
<comment type="caution">
    <text evidence="2">The sequence shown here is derived from an EMBL/GenBank/DDBJ whole genome shotgun (WGS) entry which is preliminary data.</text>
</comment>
<reference evidence="2" key="1">
    <citation type="submission" date="2020-07" db="EMBL/GenBank/DDBJ databases">
        <title>Huge and variable diversity of episymbiotic CPR bacteria and DPANN archaea in groundwater ecosystems.</title>
        <authorList>
            <person name="He C.Y."/>
            <person name="Keren R."/>
            <person name="Whittaker M."/>
            <person name="Farag I.F."/>
            <person name="Doudna J."/>
            <person name="Cate J.H.D."/>
            <person name="Banfield J.F."/>
        </authorList>
    </citation>
    <scope>NUCLEOTIDE SEQUENCE</scope>
    <source>
        <strain evidence="2">NC_groundwater_1296_Ag_S-0.2um_52_80</strain>
    </source>
</reference>
<feature type="transmembrane region" description="Helical" evidence="1">
    <location>
        <begin position="12"/>
        <end position="32"/>
    </location>
</feature>
<evidence type="ECO:0000313" key="3">
    <source>
        <dbReference type="Proteomes" id="UP000732298"/>
    </source>
</evidence>
<organism evidence="2 3">
    <name type="scientific">Candidatus Iainarchaeum sp</name>
    <dbReference type="NCBI Taxonomy" id="3101447"/>
    <lineage>
        <taxon>Archaea</taxon>
        <taxon>Candidatus Iainarchaeota</taxon>
        <taxon>Candidatus Iainarchaeia</taxon>
        <taxon>Candidatus Iainarchaeales</taxon>
        <taxon>Candidatus Iainarchaeaceae</taxon>
        <taxon>Candidatus Iainarchaeum</taxon>
    </lineage>
</organism>
<protein>
    <recommendedName>
        <fullName evidence="4">Class III signal peptide-containing protein</fullName>
    </recommendedName>
</protein>
<evidence type="ECO:0008006" key="4">
    <source>
        <dbReference type="Google" id="ProtNLM"/>
    </source>
</evidence>
<sequence length="56" mass="6096">MNQRAQVSIEYLLTIMFGVVLVIAVTIIAFNITKIANKAQAQIVSNKNSVVSTLMS</sequence>
<accession>A0A8T3YND2</accession>
<name>A0A8T3YND2_9ARCH</name>
<keyword evidence="1" id="KW-0812">Transmembrane</keyword>
<proteinExistence type="predicted"/>
<gene>
    <name evidence="2" type="ORF">HY544_03370</name>
</gene>
<keyword evidence="1" id="KW-0472">Membrane</keyword>
<evidence type="ECO:0000256" key="1">
    <source>
        <dbReference type="SAM" id="Phobius"/>
    </source>
</evidence>
<dbReference type="AlphaFoldDB" id="A0A8T3YND2"/>
<dbReference type="Proteomes" id="UP000732298">
    <property type="component" value="Unassembled WGS sequence"/>
</dbReference>
<evidence type="ECO:0000313" key="2">
    <source>
        <dbReference type="EMBL" id="MBI4210518.1"/>
    </source>
</evidence>